<dbReference type="InterPro" id="IPR037026">
    <property type="entry name" value="Vgr_OB-fold_dom_sf"/>
</dbReference>
<dbReference type="NCBIfam" id="TIGR01646">
    <property type="entry name" value="vgr_GE"/>
    <property type="match status" value="1"/>
</dbReference>
<gene>
    <name evidence="2" type="ORF">GGR21_002535</name>
</gene>
<accession>A0A840CPL6</accession>
<evidence type="ECO:0000313" key="2">
    <source>
        <dbReference type="EMBL" id="MBB4036629.1"/>
    </source>
</evidence>
<dbReference type="AlphaFoldDB" id="A0A840CPL6"/>
<sequence>MNSPNKALDGQLTYKIFSEGEEVKSEFSLMSFTVKKEINRIGKALFIFEAGDMPKGEIPESDKETFAPGKKIAIHAGYRAEDVESVFEGVIISHQLKIQGENECSLYVDCRDYAYLTTRVKKDKLFKDKKDSEVITEILNKYSALSVTIETTQTKYKELFQRACSDWDFILSRAQSNGLIIITDGEKIDIGKPELNGEVVLKVTYGWDLIEFDGKLSATQQVSKVKVQAWDIKTQNLKVVEGKLPKLNKQGNSSIGKLADVLNGETEIISTIGYMDEAELQAMADSQLLKNGLSIITGTCKFCGNAKALPGKLLELDGLGDRFNGKAFIGLVEHEFNEEGWITTVGMGIGSQNITQKQDLTLPPAAGLLPGIQGLYIGKVVQLDKDPDGEYKILVKIPFLNSTCDTIWARLGNFSASNSYGSFFIPDIDDEVILGFFNNDPRFPVILGSLYSSKLKPPYEIDAANKIRAFVSKSEMRIEFEEENKTITLLTPGGNKIMLSDDAKGIILEDQNSNKIVMDNNGILIDSAESVTIKSKTDIEADTAANMTMKAKSKISVQGQNIDLKANAALTAKGVAKAEISASGQTVVKGAMVIIN</sequence>
<keyword evidence="3" id="KW-1185">Reference proteome</keyword>
<dbReference type="InterPro" id="IPR006533">
    <property type="entry name" value="T6SS_Vgr_RhsGE"/>
</dbReference>
<dbReference type="SUPFAM" id="SSF69279">
    <property type="entry name" value="Phage tail proteins"/>
    <property type="match status" value="1"/>
</dbReference>
<reference evidence="2 3" key="1">
    <citation type="submission" date="2020-08" db="EMBL/GenBank/DDBJ databases">
        <title>Genomic Encyclopedia of Type Strains, Phase IV (KMG-IV): sequencing the most valuable type-strain genomes for metagenomic binning, comparative biology and taxonomic classification.</title>
        <authorList>
            <person name="Goeker M."/>
        </authorList>
    </citation>
    <scope>NUCLEOTIDE SEQUENCE [LARGE SCALE GENOMIC DNA]</scope>
    <source>
        <strain evidence="2 3">DSM 104969</strain>
    </source>
</reference>
<dbReference type="EMBL" id="JACIEP010000008">
    <property type="protein sequence ID" value="MBB4036629.1"/>
    <property type="molecule type" value="Genomic_DNA"/>
</dbReference>
<dbReference type="RefSeq" id="WP_183307527.1">
    <property type="nucleotide sequence ID" value="NZ_JACIEP010000008.1"/>
</dbReference>
<organism evidence="2 3">
    <name type="scientific">Dysgonomonas hofstadii</name>
    <dbReference type="NCBI Taxonomy" id="637886"/>
    <lineage>
        <taxon>Bacteria</taxon>
        <taxon>Pseudomonadati</taxon>
        <taxon>Bacteroidota</taxon>
        <taxon>Bacteroidia</taxon>
        <taxon>Bacteroidales</taxon>
        <taxon>Dysgonomonadaceae</taxon>
        <taxon>Dysgonomonas</taxon>
    </lineage>
</organism>
<evidence type="ECO:0000259" key="1">
    <source>
        <dbReference type="Pfam" id="PF04717"/>
    </source>
</evidence>
<proteinExistence type="predicted"/>
<feature type="domain" description="Gp5/Type VI secretion system Vgr protein OB-fold" evidence="1">
    <location>
        <begin position="376"/>
        <end position="451"/>
    </location>
</feature>
<dbReference type="Gene3D" id="2.40.50.230">
    <property type="entry name" value="Gp5 N-terminal domain"/>
    <property type="match status" value="1"/>
</dbReference>
<dbReference type="SUPFAM" id="SSF69255">
    <property type="entry name" value="gp5 N-terminal domain-like"/>
    <property type="match status" value="1"/>
</dbReference>
<evidence type="ECO:0000313" key="3">
    <source>
        <dbReference type="Proteomes" id="UP000555103"/>
    </source>
</evidence>
<protein>
    <submittedName>
        <fullName evidence="2">Rhs element Vgr protein</fullName>
    </submittedName>
</protein>
<comment type="caution">
    <text evidence="2">The sequence shown here is derived from an EMBL/GenBank/DDBJ whole genome shotgun (WGS) entry which is preliminary data.</text>
</comment>
<dbReference type="Proteomes" id="UP000555103">
    <property type="component" value="Unassembled WGS sequence"/>
</dbReference>
<dbReference type="Pfam" id="PF04717">
    <property type="entry name" value="Phage_base_V"/>
    <property type="match status" value="1"/>
</dbReference>
<dbReference type="SUPFAM" id="SSF69349">
    <property type="entry name" value="Phage fibre proteins"/>
    <property type="match status" value="1"/>
</dbReference>
<dbReference type="InterPro" id="IPR006531">
    <property type="entry name" value="Gp5/Vgr_OB"/>
</dbReference>
<name>A0A840CPL6_9BACT</name>